<feature type="domain" description="CBS" evidence="12">
    <location>
        <begin position="223"/>
        <end position="282"/>
    </location>
</feature>
<dbReference type="PROSITE" id="PS51846">
    <property type="entry name" value="CNNM"/>
    <property type="match status" value="1"/>
</dbReference>
<sequence length="439" mass="46993">MIPQTDMLLEILLLLFLVVLNGVFAMAELALVGARRTRLQAAANNGNRGAQAALALLSQSGRFLSTVSIGITLIGVSVSTIGGDTFVNPLADVLADIPGIGDYAHPLAVGIIVLSISFLTVVIGELVPKRIAISHPEAISLRLARLMTLVMRVVSPAEWFLSGATNLVLKLVPISKPSSTPVTEEEINLMMREGAAAGEFHEAESSIVQMALRLGDRHVDAIMTPRTQVELIDIEDGLEANLEKIKASDLSRFPVVEGGPDNVVGILQVKDLLAVALAGEKVDLRALIRPPLYVPNTVPALKLLETLRKTGEPLALIVDEYGDFDGIVTLHDILQALVGDIAEQGETAEQGIVKRADGSWLIEGLTPVDDVKDALGLKALPEEDTGDFHTLGGFLMARMKRVPRVADHITVDGWRFEVVDMDGHRVDKVLVVPSSVGAN</sequence>
<evidence type="ECO:0000256" key="11">
    <source>
        <dbReference type="SAM" id="Phobius"/>
    </source>
</evidence>
<feature type="transmembrane region" description="Helical" evidence="11">
    <location>
        <begin position="12"/>
        <end position="32"/>
    </location>
</feature>
<feature type="domain" description="CNNM transmembrane" evidence="13">
    <location>
        <begin position="3"/>
        <end position="204"/>
    </location>
</feature>
<evidence type="ECO:0000256" key="8">
    <source>
        <dbReference type="ARBA" id="ARBA00023136"/>
    </source>
</evidence>
<comment type="caution">
    <text evidence="14">The sequence shown here is derived from an EMBL/GenBank/DDBJ whole genome shotgun (WGS) entry which is preliminary data.</text>
</comment>
<evidence type="ECO:0008006" key="16">
    <source>
        <dbReference type="Google" id="ProtNLM"/>
    </source>
</evidence>
<keyword evidence="6 10" id="KW-1133">Transmembrane helix</keyword>
<dbReference type="InterPro" id="IPR000644">
    <property type="entry name" value="CBS_dom"/>
</dbReference>
<dbReference type="PANTHER" id="PTHR43099:SF5">
    <property type="entry name" value="HLYC_CORC FAMILY TRANSPORTER"/>
    <property type="match status" value="1"/>
</dbReference>
<dbReference type="RefSeq" id="WP_189050268.1">
    <property type="nucleotide sequence ID" value="NZ_BMJQ01000013.1"/>
</dbReference>
<keyword evidence="15" id="KW-1185">Reference proteome</keyword>
<dbReference type="Pfam" id="PF01595">
    <property type="entry name" value="CNNM"/>
    <property type="match status" value="1"/>
</dbReference>
<evidence type="ECO:0000259" key="13">
    <source>
        <dbReference type="PROSITE" id="PS51846"/>
    </source>
</evidence>
<evidence type="ECO:0000313" key="15">
    <source>
        <dbReference type="Proteomes" id="UP000646365"/>
    </source>
</evidence>
<dbReference type="SUPFAM" id="SSF54631">
    <property type="entry name" value="CBS-domain pair"/>
    <property type="match status" value="1"/>
</dbReference>
<dbReference type="SUPFAM" id="SSF56176">
    <property type="entry name" value="FAD-binding/transporter-associated domain-like"/>
    <property type="match status" value="1"/>
</dbReference>
<evidence type="ECO:0000256" key="1">
    <source>
        <dbReference type="ARBA" id="ARBA00004651"/>
    </source>
</evidence>
<evidence type="ECO:0000256" key="10">
    <source>
        <dbReference type="PROSITE-ProRule" id="PRU01193"/>
    </source>
</evidence>
<dbReference type="Pfam" id="PF00571">
    <property type="entry name" value="CBS"/>
    <property type="match status" value="2"/>
</dbReference>
<organism evidence="14 15">
    <name type="scientific">Aliidongia dinghuensis</name>
    <dbReference type="NCBI Taxonomy" id="1867774"/>
    <lineage>
        <taxon>Bacteria</taxon>
        <taxon>Pseudomonadati</taxon>
        <taxon>Pseudomonadota</taxon>
        <taxon>Alphaproteobacteria</taxon>
        <taxon>Rhodospirillales</taxon>
        <taxon>Dongiaceae</taxon>
        <taxon>Aliidongia</taxon>
    </lineage>
</organism>
<dbReference type="SMART" id="SM01091">
    <property type="entry name" value="CorC_HlyC"/>
    <property type="match status" value="1"/>
</dbReference>
<dbReference type="InterPro" id="IPR036318">
    <property type="entry name" value="FAD-bd_PCMH-like_sf"/>
</dbReference>
<evidence type="ECO:0000256" key="9">
    <source>
        <dbReference type="PROSITE-ProRule" id="PRU00703"/>
    </source>
</evidence>
<protein>
    <recommendedName>
        <fullName evidence="16">HlyC/CorC family transporter</fullName>
    </recommendedName>
</protein>
<evidence type="ECO:0000256" key="5">
    <source>
        <dbReference type="ARBA" id="ARBA00022737"/>
    </source>
</evidence>
<dbReference type="CDD" id="cd04590">
    <property type="entry name" value="CBS_pair_CorC_HlyC_assoc"/>
    <property type="match status" value="1"/>
</dbReference>
<dbReference type="GO" id="GO:0050660">
    <property type="term" value="F:flavin adenine dinucleotide binding"/>
    <property type="evidence" value="ECO:0007669"/>
    <property type="project" value="InterPro"/>
</dbReference>
<keyword evidence="8 10" id="KW-0472">Membrane</keyword>
<dbReference type="GO" id="GO:0005886">
    <property type="term" value="C:plasma membrane"/>
    <property type="evidence" value="ECO:0007669"/>
    <property type="project" value="UniProtKB-SubCell"/>
</dbReference>
<gene>
    <name evidence="14" type="ORF">GCM10011611_46480</name>
</gene>
<dbReference type="InterPro" id="IPR051676">
    <property type="entry name" value="UPF0053_domain"/>
</dbReference>
<comment type="subcellular location">
    <subcellularLocation>
        <location evidence="1">Cell membrane</location>
        <topology evidence="1">Multi-pass membrane protein</topology>
    </subcellularLocation>
</comment>
<dbReference type="Gene3D" id="3.30.465.10">
    <property type="match status" value="1"/>
</dbReference>
<evidence type="ECO:0000256" key="6">
    <source>
        <dbReference type="ARBA" id="ARBA00022989"/>
    </source>
</evidence>
<dbReference type="InterPro" id="IPR016169">
    <property type="entry name" value="FAD-bd_PCMH_sub2"/>
</dbReference>
<dbReference type="InterPro" id="IPR044751">
    <property type="entry name" value="Ion_transp-like_CBS"/>
</dbReference>
<keyword evidence="4 10" id="KW-0812">Transmembrane</keyword>
<dbReference type="PROSITE" id="PS51371">
    <property type="entry name" value="CBS"/>
    <property type="match status" value="2"/>
</dbReference>
<keyword evidence="5" id="KW-0677">Repeat</keyword>
<dbReference type="EMBL" id="BMJQ01000013">
    <property type="protein sequence ID" value="GGF34956.1"/>
    <property type="molecule type" value="Genomic_DNA"/>
</dbReference>
<dbReference type="Proteomes" id="UP000646365">
    <property type="component" value="Unassembled WGS sequence"/>
</dbReference>
<evidence type="ECO:0000256" key="2">
    <source>
        <dbReference type="ARBA" id="ARBA00006446"/>
    </source>
</evidence>
<feature type="domain" description="CBS" evidence="12">
    <location>
        <begin position="287"/>
        <end position="343"/>
    </location>
</feature>
<dbReference type="SMART" id="SM00116">
    <property type="entry name" value="CBS"/>
    <property type="match status" value="2"/>
</dbReference>
<accession>A0A8J2YX34</accession>
<dbReference type="InterPro" id="IPR046342">
    <property type="entry name" value="CBS_dom_sf"/>
</dbReference>
<keyword evidence="7 9" id="KW-0129">CBS domain</keyword>
<reference evidence="14" key="1">
    <citation type="journal article" date="2014" name="Int. J. Syst. Evol. Microbiol.">
        <title>Complete genome sequence of Corynebacterium casei LMG S-19264T (=DSM 44701T), isolated from a smear-ripened cheese.</title>
        <authorList>
            <consortium name="US DOE Joint Genome Institute (JGI-PGF)"/>
            <person name="Walter F."/>
            <person name="Albersmeier A."/>
            <person name="Kalinowski J."/>
            <person name="Ruckert C."/>
        </authorList>
    </citation>
    <scope>NUCLEOTIDE SEQUENCE</scope>
    <source>
        <strain evidence="14">CGMCC 1.15725</strain>
    </source>
</reference>
<evidence type="ECO:0000259" key="12">
    <source>
        <dbReference type="PROSITE" id="PS51371"/>
    </source>
</evidence>
<dbReference type="AlphaFoldDB" id="A0A8J2YX34"/>
<dbReference type="InterPro" id="IPR002550">
    <property type="entry name" value="CNNM"/>
</dbReference>
<dbReference type="InterPro" id="IPR005170">
    <property type="entry name" value="Transptr-assoc_dom"/>
</dbReference>
<comment type="similarity">
    <text evidence="2">Belongs to the UPF0053 family. Hemolysin C subfamily.</text>
</comment>
<feature type="transmembrane region" description="Helical" evidence="11">
    <location>
        <begin position="103"/>
        <end position="128"/>
    </location>
</feature>
<evidence type="ECO:0000313" key="14">
    <source>
        <dbReference type="EMBL" id="GGF34956.1"/>
    </source>
</evidence>
<dbReference type="PANTHER" id="PTHR43099">
    <property type="entry name" value="UPF0053 PROTEIN YRKA"/>
    <property type="match status" value="1"/>
</dbReference>
<reference evidence="14" key="2">
    <citation type="submission" date="2020-09" db="EMBL/GenBank/DDBJ databases">
        <authorList>
            <person name="Sun Q."/>
            <person name="Zhou Y."/>
        </authorList>
    </citation>
    <scope>NUCLEOTIDE SEQUENCE</scope>
    <source>
        <strain evidence="14">CGMCC 1.15725</strain>
    </source>
</reference>
<evidence type="ECO:0000256" key="7">
    <source>
        <dbReference type="ARBA" id="ARBA00023122"/>
    </source>
</evidence>
<proteinExistence type="inferred from homology"/>
<evidence type="ECO:0000256" key="4">
    <source>
        <dbReference type="ARBA" id="ARBA00022692"/>
    </source>
</evidence>
<evidence type="ECO:0000256" key="3">
    <source>
        <dbReference type="ARBA" id="ARBA00022475"/>
    </source>
</evidence>
<feature type="transmembrane region" description="Helical" evidence="11">
    <location>
        <begin position="63"/>
        <end position="83"/>
    </location>
</feature>
<keyword evidence="3" id="KW-1003">Cell membrane</keyword>
<name>A0A8J2YX34_9PROT</name>
<dbReference type="Gene3D" id="3.10.580.10">
    <property type="entry name" value="CBS-domain"/>
    <property type="match status" value="1"/>
</dbReference>
<dbReference type="Pfam" id="PF03471">
    <property type="entry name" value="CorC_HlyC"/>
    <property type="match status" value="1"/>
</dbReference>